<keyword evidence="1" id="KW-0472">Membrane</keyword>
<sequence length="252" mass="27455">MSELERRALNHEVARFTRRNELTLKEISSATVPASLAWVLGSNGFVVAAAAAGVAALAAAGFVLATRRPKMITVIQEDWRSTDYSTLQKLAYFSPILIFPTAVTAGWADLGLELPAALMVILAVVACMVSLTFSIYGLISSNRRMGRRRANEILRHSSLDGVTEPALRAATDHSGIVAAMLAVGAVDELWITNKRLSRLLGKNVEDYMDQLLELESTGVVKIRKIGLQVSPPHWTITLTAAGVRVLKELNYR</sequence>
<proteinExistence type="predicted"/>
<keyword evidence="3" id="KW-1185">Reference proteome</keyword>
<feature type="transmembrane region" description="Helical" evidence="1">
    <location>
        <begin position="45"/>
        <end position="65"/>
    </location>
</feature>
<keyword evidence="1" id="KW-0812">Transmembrane</keyword>
<evidence type="ECO:0000313" key="2">
    <source>
        <dbReference type="EMBL" id="QCB29035.1"/>
    </source>
</evidence>
<dbReference type="RefSeq" id="WP_136141684.1">
    <property type="nucleotide sequence ID" value="NZ_CP039247.1"/>
</dbReference>
<evidence type="ECO:0000256" key="1">
    <source>
        <dbReference type="SAM" id="Phobius"/>
    </source>
</evidence>
<feature type="transmembrane region" description="Helical" evidence="1">
    <location>
        <begin position="114"/>
        <end position="139"/>
    </location>
</feature>
<accession>A0A4P7QH73</accession>
<keyword evidence="1" id="KW-1133">Transmembrane helix</keyword>
<dbReference type="KEGG" id="cee:CENDO_08825"/>
<evidence type="ECO:0000313" key="3">
    <source>
        <dbReference type="Proteomes" id="UP000296352"/>
    </source>
</evidence>
<reference evidence="2 3" key="1">
    <citation type="submission" date="2019-04" db="EMBL/GenBank/DDBJ databases">
        <title>Corynebacterium endometrii sp. nov., isolated from the uterus of a cow with endometritis.</title>
        <authorList>
            <person name="Ballas P."/>
            <person name="Ruckert C."/>
            <person name="Wagener K."/>
            <person name="Drillich M."/>
            <person name="Kaempfer P."/>
            <person name="Busse H.-J."/>
            <person name="Ehling-Schulz M."/>
        </authorList>
    </citation>
    <scope>NUCLEOTIDE SEQUENCE [LARGE SCALE GENOMIC DNA]</scope>
    <source>
        <strain evidence="2 3">LMM-1653</strain>
    </source>
</reference>
<protein>
    <submittedName>
        <fullName evidence="2">Uncharacterized protein</fullName>
    </submittedName>
</protein>
<dbReference type="Proteomes" id="UP000296352">
    <property type="component" value="Chromosome"/>
</dbReference>
<gene>
    <name evidence="2" type="ORF">CENDO_08825</name>
</gene>
<name>A0A4P7QH73_9CORY</name>
<organism evidence="2 3">
    <name type="scientific">Corynebacterium endometrii</name>
    <dbReference type="NCBI Taxonomy" id="2488819"/>
    <lineage>
        <taxon>Bacteria</taxon>
        <taxon>Bacillati</taxon>
        <taxon>Actinomycetota</taxon>
        <taxon>Actinomycetes</taxon>
        <taxon>Mycobacteriales</taxon>
        <taxon>Corynebacteriaceae</taxon>
        <taxon>Corynebacterium</taxon>
    </lineage>
</organism>
<dbReference type="EMBL" id="CP039247">
    <property type="protein sequence ID" value="QCB29035.1"/>
    <property type="molecule type" value="Genomic_DNA"/>
</dbReference>
<dbReference type="AlphaFoldDB" id="A0A4P7QH73"/>
<dbReference type="OrthoDB" id="4411422at2"/>
<feature type="transmembrane region" description="Helical" evidence="1">
    <location>
        <begin position="90"/>
        <end position="108"/>
    </location>
</feature>